<dbReference type="EC" id="2.7.13.3" evidence="2"/>
<dbReference type="SUPFAM" id="SSF55785">
    <property type="entry name" value="PYP-like sensor domain (PAS domain)"/>
    <property type="match status" value="8"/>
</dbReference>
<proteinExistence type="predicted"/>
<dbReference type="InterPro" id="IPR052162">
    <property type="entry name" value="Sensor_kinase/Photoreceptor"/>
</dbReference>
<evidence type="ECO:0000256" key="2">
    <source>
        <dbReference type="ARBA" id="ARBA00012438"/>
    </source>
</evidence>
<name>A0A4R6J2J5_9BACT</name>
<dbReference type="EMBL" id="SNWP01000010">
    <property type="protein sequence ID" value="TDO29137.1"/>
    <property type="molecule type" value="Genomic_DNA"/>
</dbReference>
<feature type="domain" description="PAS" evidence="8">
    <location>
        <begin position="673"/>
        <end position="716"/>
    </location>
</feature>
<dbReference type="InterPro" id="IPR036097">
    <property type="entry name" value="HisK_dim/P_sf"/>
</dbReference>
<feature type="domain" description="PAC" evidence="9">
    <location>
        <begin position="857"/>
        <end position="911"/>
    </location>
</feature>
<evidence type="ECO:0000313" key="10">
    <source>
        <dbReference type="EMBL" id="TDO29137.1"/>
    </source>
</evidence>
<dbReference type="Pfam" id="PF13426">
    <property type="entry name" value="PAS_9"/>
    <property type="match status" value="5"/>
</dbReference>
<accession>A0A4R6J2J5</accession>
<dbReference type="NCBIfam" id="TIGR00229">
    <property type="entry name" value="sensory_box"/>
    <property type="match status" value="5"/>
</dbReference>
<keyword evidence="6" id="KW-0175">Coiled coil</keyword>
<dbReference type="SMART" id="SM00086">
    <property type="entry name" value="PAC"/>
    <property type="match status" value="7"/>
</dbReference>
<evidence type="ECO:0000259" key="7">
    <source>
        <dbReference type="PROSITE" id="PS50109"/>
    </source>
</evidence>
<keyword evidence="4" id="KW-0808">Transferase</keyword>
<protein>
    <recommendedName>
        <fullName evidence="2">histidine kinase</fullName>
        <ecNumber evidence="2">2.7.13.3</ecNumber>
    </recommendedName>
</protein>
<dbReference type="SUPFAM" id="SSF47384">
    <property type="entry name" value="Homodimeric domain of signal transducing histidine kinase"/>
    <property type="match status" value="1"/>
</dbReference>
<feature type="domain" description="PAC" evidence="9">
    <location>
        <begin position="990"/>
        <end position="1040"/>
    </location>
</feature>
<dbReference type="Proteomes" id="UP000295741">
    <property type="component" value="Unassembled WGS sequence"/>
</dbReference>
<reference evidence="10 11" key="1">
    <citation type="submission" date="2019-03" db="EMBL/GenBank/DDBJ databases">
        <title>Genomic Encyclopedia of Archaeal and Bacterial Type Strains, Phase II (KMG-II): from individual species to whole genera.</title>
        <authorList>
            <person name="Goeker M."/>
        </authorList>
    </citation>
    <scope>NUCLEOTIDE SEQUENCE [LARGE SCALE GENOMIC DNA]</scope>
    <source>
        <strain evidence="10 11">DSM 28323</strain>
    </source>
</reference>
<sequence>MTVKEFQSVFDNLPGMYLLLQPDYPSFTIITGNKAYLKVTLTTYDMIKGNPIFSVFPDTPGIYNKEAKEQLLQLFNKVIELKQTNELNDFRYDIPANDGTGNFVERYWRIMNTPVLDEANEVTQIINSVEDVTDKVLSDRQVKENLTRTRLLMDNILSSISDGFVALDKNWCYSYINERGAALLADYKPEDLLGKDIWTIFPEAIGQPFYYNYHKVMEEREPIVMQEYYSPWDKWFENRIYPSPDGGITIFFTDITVTKKAEEQIRVSKNHMRMILDTTEEIFLVMDSEYRLITFNKAADKMARLFLGQELENGLSMLKIRQSNVKPDTLAYFEKVFAGQKISFDYNISDHDGRQYHFVITCIPLFNEDGQADKLMMTARDATKEIMSIKALGESEERYKKLFYANPMPMWIYQEGSYRFIEVNDAAIMKYGYNREEFLSMTIMDIRPEEDVEKVKKAEKIRLQEYEIHHSIWRHLTKKKELLYVEITAHHITHDKQPSVLVLVNDITARIKAEEEGRFEKQNKEALINNTSDLIWSIDNNFRLLSANTSFLSNIQKQTGKLFQPGDYMLDTSNFHPEFVAHWKNLYERAFRGDFFTELIHQPALKGQSEEWLEISFNPIITNHEIIGIACYCRDISETKRYHQQLEGVNSQLIEKVKEISDYKFALDQSSIVAVTDQKGIIQYVNDNFCKISGYAKEELIGQDHRIINSGYHPKSFLRNLWVTIANGKVWRGEIRNKTKTGTYYWVDTTIVPFINEKGKPYQFVAIRNDITSKKEEEERLHLMRMVISNTKDAILITEAEPIDGEGPRILYVNEAFTKVTGYEAAEVIGKTPRILQGEGTDRKELERLKKALKKWDSCEIEVLNYKKNGEPFWNNFTISPVTNEAGCYTHWVAVQRDATERRKTDSLMRDSEEKRRLIMNAALDAIVCIDTEGMITFWNPQAEHIFGWKQEEVMGKRLSDIIIPEPYRAMHDHGMEQYKVTGKGPALNTLLELSAINRDGITFQIELTVLPIKQDNDSFFCAFIRDITERKRAETATRRSNERYELVAKATSDAIWDWDMRTGSVIRSGDGLQKLFGYDSATASSDNDFWRKHVHPDDINKVIQKREQVLELTKDQYWEDEYRFERIDGSYAHVYDRGYIIRNKEGKAIRMIGSTQDISALKSSEQQLQELNAILQRRASELARSNAELERFAYVASHDLQEPLRMVSSFLQLLEKQYNEKLDEKAREYINFAVGGADRMKRLILDLLSYSRVSTITEEFQPVDMNMIASQVVQIFESRFEKERITLIADPLPVIIGNATQLLQLLQNLVGNAIKYKSELPPHVHIGCLEEESRYVFFVKDNGIGINQKYFEKIFVVFQRLHPINNYSGTGIGLAICKKIIERHHGEIWVESEEGKGSTFFFSMPK</sequence>
<evidence type="ECO:0000259" key="9">
    <source>
        <dbReference type="PROSITE" id="PS50113"/>
    </source>
</evidence>
<feature type="domain" description="PAC" evidence="9">
    <location>
        <begin position="88"/>
        <end position="144"/>
    </location>
</feature>
<evidence type="ECO:0000259" key="8">
    <source>
        <dbReference type="PROSITE" id="PS50112"/>
    </source>
</evidence>
<dbReference type="PROSITE" id="PS50113">
    <property type="entry name" value="PAC"/>
    <property type="match status" value="6"/>
</dbReference>
<dbReference type="InterPro" id="IPR013767">
    <property type="entry name" value="PAS_fold"/>
</dbReference>
<dbReference type="Pfam" id="PF08447">
    <property type="entry name" value="PAS_3"/>
    <property type="match status" value="1"/>
</dbReference>
<dbReference type="SMART" id="SM00388">
    <property type="entry name" value="HisKA"/>
    <property type="match status" value="1"/>
</dbReference>
<dbReference type="InterPro" id="IPR004358">
    <property type="entry name" value="Sig_transdc_His_kin-like_C"/>
</dbReference>
<dbReference type="PROSITE" id="PS50109">
    <property type="entry name" value="HIS_KIN"/>
    <property type="match status" value="1"/>
</dbReference>
<dbReference type="PRINTS" id="PR00344">
    <property type="entry name" value="BCTRLSENSOR"/>
</dbReference>
<keyword evidence="3" id="KW-0597">Phosphoprotein</keyword>
<feature type="domain" description="PAS" evidence="8">
    <location>
        <begin position="780"/>
        <end position="832"/>
    </location>
</feature>
<gene>
    <name evidence="10" type="ORF">BC659_1220</name>
</gene>
<dbReference type="CDD" id="cd00082">
    <property type="entry name" value="HisKA"/>
    <property type="match status" value="1"/>
</dbReference>
<dbReference type="InterPro" id="IPR036890">
    <property type="entry name" value="HATPase_C_sf"/>
</dbReference>
<dbReference type="InterPro" id="IPR013656">
    <property type="entry name" value="PAS_4"/>
</dbReference>
<evidence type="ECO:0000256" key="1">
    <source>
        <dbReference type="ARBA" id="ARBA00000085"/>
    </source>
</evidence>
<feature type="coiled-coil region" evidence="6">
    <location>
        <begin position="1159"/>
        <end position="1186"/>
    </location>
</feature>
<feature type="domain" description="PAC" evidence="9">
    <location>
        <begin position="1119"/>
        <end position="1171"/>
    </location>
</feature>
<dbReference type="RefSeq" id="WP_133473742.1">
    <property type="nucleotide sequence ID" value="NZ_SNWP01000010.1"/>
</dbReference>
<dbReference type="PANTHER" id="PTHR43304:SF1">
    <property type="entry name" value="PAC DOMAIN-CONTAINING PROTEIN"/>
    <property type="match status" value="1"/>
</dbReference>
<dbReference type="SMART" id="SM00091">
    <property type="entry name" value="PAS"/>
    <property type="match status" value="9"/>
</dbReference>
<dbReference type="InterPro" id="IPR000014">
    <property type="entry name" value="PAS"/>
</dbReference>
<dbReference type="GO" id="GO:0006355">
    <property type="term" value="P:regulation of DNA-templated transcription"/>
    <property type="evidence" value="ECO:0007669"/>
    <property type="project" value="InterPro"/>
</dbReference>
<dbReference type="Gene3D" id="3.30.565.10">
    <property type="entry name" value="Histidine kinase-like ATPase, C-terminal domain"/>
    <property type="match status" value="1"/>
</dbReference>
<comment type="caution">
    <text evidence="10">The sequence shown here is derived from an EMBL/GenBank/DDBJ whole genome shotgun (WGS) entry which is preliminary data.</text>
</comment>
<evidence type="ECO:0000256" key="4">
    <source>
        <dbReference type="ARBA" id="ARBA00022679"/>
    </source>
</evidence>
<evidence type="ECO:0000313" key="11">
    <source>
        <dbReference type="Proteomes" id="UP000295741"/>
    </source>
</evidence>
<dbReference type="Pfam" id="PF02518">
    <property type="entry name" value="HATPase_c"/>
    <property type="match status" value="1"/>
</dbReference>
<feature type="domain" description="PAC" evidence="9">
    <location>
        <begin position="731"/>
        <end position="783"/>
    </location>
</feature>
<dbReference type="GO" id="GO:0000155">
    <property type="term" value="F:phosphorelay sensor kinase activity"/>
    <property type="evidence" value="ECO:0007669"/>
    <property type="project" value="InterPro"/>
</dbReference>
<dbReference type="InterPro" id="IPR005467">
    <property type="entry name" value="His_kinase_dom"/>
</dbReference>
<dbReference type="Pfam" id="PF00989">
    <property type="entry name" value="PAS"/>
    <property type="match status" value="1"/>
</dbReference>
<dbReference type="InterPro" id="IPR035965">
    <property type="entry name" value="PAS-like_dom_sf"/>
</dbReference>
<dbReference type="InterPro" id="IPR000700">
    <property type="entry name" value="PAS-assoc_C"/>
</dbReference>
<dbReference type="Gene3D" id="3.30.450.20">
    <property type="entry name" value="PAS domain"/>
    <property type="match status" value="9"/>
</dbReference>
<evidence type="ECO:0000256" key="5">
    <source>
        <dbReference type="ARBA" id="ARBA00022777"/>
    </source>
</evidence>
<dbReference type="OrthoDB" id="9124519at2"/>
<dbReference type="FunFam" id="3.30.565.10:FF:000006">
    <property type="entry name" value="Sensor histidine kinase WalK"/>
    <property type="match status" value="1"/>
</dbReference>
<dbReference type="SUPFAM" id="SSF55874">
    <property type="entry name" value="ATPase domain of HSP90 chaperone/DNA topoisomerase II/histidine kinase"/>
    <property type="match status" value="1"/>
</dbReference>
<dbReference type="Pfam" id="PF00512">
    <property type="entry name" value="HisKA"/>
    <property type="match status" value="1"/>
</dbReference>
<keyword evidence="5" id="KW-0418">Kinase</keyword>
<dbReference type="InterPro" id="IPR013655">
    <property type="entry name" value="PAS_fold_3"/>
</dbReference>
<feature type="domain" description="PAS" evidence="8">
    <location>
        <begin position="1041"/>
        <end position="1114"/>
    </location>
</feature>
<feature type="domain" description="PAS" evidence="8">
    <location>
        <begin position="395"/>
        <end position="466"/>
    </location>
</feature>
<feature type="domain" description="PAC" evidence="9">
    <location>
        <begin position="342"/>
        <end position="394"/>
    </location>
</feature>
<dbReference type="InterPro" id="IPR003661">
    <property type="entry name" value="HisK_dim/P_dom"/>
</dbReference>
<dbReference type="PROSITE" id="PS50112">
    <property type="entry name" value="PAS"/>
    <property type="match status" value="5"/>
</dbReference>
<dbReference type="SMART" id="SM00387">
    <property type="entry name" value="HATPase_c"/>
    <property type="match status" value="1"/>
</dbReference>
<keyword evidence="11" id="KW-1185">Reference proteome</keyword>
<dbReference type="Gene3D" id="1.10.287.130">
    <property type="match status" value="1"/>
</dbReference>
<dbReference type="CDD" id="cd00130">
    <property type="entry name" value="PAS"/>
    <property type="match status" value="6"/>
</dbReference>
<dbReference type="Pfam" id="PF08448">
    <property type="entry name" value="PAS_4"/>
    <property type="match status" value="2"/>
</dbReference>
<evidence type="ECO:0000256" key="6">
    <source>
        <dbReference type="SAM" id="Coils"/>
    </source>
</evidence>
<dbReference type="PANTHER" id="PTHR43304">
    <property type="entry name" value="PHYTOCHROME-LIKE PROTEIN CPH1"/>
    <property type="match status" value="1"/>
</dbReference>
<dbReference type="InterPro" id="IPR003594">
    <property type="entry name" value="HATPase_dom"/>
</dbReference>
<organism evidence="10 11">
    <name type="scientific">Sediminibacterium goheungense</name>
    <dbReference type="NCBI Taxonomy" id="1086393"/>
    <lineage>
        <taxon>Bacteria</taxon>
        <taxon>Pseudomonadati</taxon>
        <taxon>Bacteroidota</taxon>
        <taxon>Chitinophagia</taxon>
        <taxon>Chitinophagales</taxon>
        <taxon>Chitinophagaceae</taxon>
        <taxon>Sediminibacterium</taxon>
    </lineage>
</organism>
<dbReference type="InterPro" id="IPR001610">
    <property type="entry name" value="PAC"/>
</dbReference>
<evidence type="ECO:0000256" key="3">
    <source>
        <dbReference type="ARBA" id="ARBA00022553"/>
    </source>
</evidence>
<comment type="catalytic activity">
    <reaction evidence="1">
        <text>ATP + protein L-histidine = ADP + protein N-phospho-L-histidine.</text>
        <dbReference type="EC" id="2.7.13.3"/>
    </reaction>
</comment>
<feature type="domain" description="PAS" evidence="8">
    <location>
        <begin position="912"/>
        <end position="966"/>
    </location>
</feature>
<feature type="domain" description="Histidine kinase" evidence="7">
    <location>
        <begin position="1196"/>
        <end position="1407"/>
    </location>
</feature>